<keyword evidence="1" id="KW-0472">Membrane</keyword>
<feature type="transmembrane region" description="Helical" evidence="1">
    <location>
        <begin position="172"/>
        <end position="194"/>
    </location>
</feature>
<dbReference type="Proteomes" id="UP000198683">
    <property type="component" value="Unassembled WGS sequence"/>
</dbReference>
<accession>A0A1G8SMM0</accession>
<gene>
    <name evidence="2" type="ORF">SAMN05421874_101380</name>
</gene>
<reference evidence="2 3" key="1">
    <citation type="submission" date="2016-10" db="EMBL/GenBank/DDBJ databases">
        <authorList>
            <person name="de Groot N.N."/>
        </authorList>
    </citation>
    <scope>NUCLEOTIDE SEQUENCE [LARGE SCALE GENOMIC DNA]</scope>
    <source>
        <strain evidence="2 3">CGMCC 4.5681</strain>
    </source>
</reference>
<sequence length="203" mass="21145">MTELDQKYRNELMLALRLHDISGERVGEVLAEVESHVQETGEDPRAAFGSPKEYAAKVVAQLDTRSGKPAPVPDTLGKLAVGVLSFTGTMALIRGLLSDGAVPVTVVDVVTAVAFVLLMTATVFLIFRATTAVAGAGTYRVLAVILAVTAIAALVIGMALKDDVSPLAEMPPALVIGYGVAALAGGVALVVRAIRRGWIVSPR</sequence>
<evidence type="ECO:0000313" key="2">
    <source>
        <dbReference type="EMBL" id="SDJ30457.1"/>
    </source>
</evidence>
<keyword evidence="1" id="KW-0812">Transmembrane</keyword>
<dbReference type="AlphaFoldDB" id="A0A1G8SMM0"/>
<dbReference type="OrthoDB" id="5192631at2"/>
<evidence type="ECO:0000313" key="3">
    <source>
        <dbReference type="Proteomes" id="UP000198683"/>
    </source>
</evidence>
<dbReference type="RefSeq" id="WP_090758854.1">
    <property type="nucleotide sequence ID" value="NZ_FNFB01000001.1"/>
</dbReference>
<keyword evidence="3" id="KW-1185">Reference proteome</keyword>
<keyword evidence="1" id="KW-1133">Transmembrane helix</keyword>
<dbReference type="Pfam" id="PF22564">
    <property type="entry name" value="HAAS"/>
    <property type="match status" value="1"/>
</dbReference>
<proteinExistence type="predicted"/>
<name>A0A1G8SMM0_9ACTN</name>
<feature type="transmembrane region" description="Helical" evidence="1">
    <location>
        <begin position="75"/>
        <end position="97"/>
    </location>
</feature>
<protein>
    <submittedName>
        <fullName evidence="2">Uncharacterized membrane-anchored protein</fullName>
    </submittedName>
</protein>
<dbReference type="EMBL" id="FNFB01000001">
    <property type="protein sequence ID" value="SDJ30457.1"/>
    <property type="molecule type" value="Genomic_DNA"/>
</dbReference>
<organism evidence="2 3">
    <name type="scientific">Nonomuraea maritima</name>
    <dbReference type="NCBI Taxonomy" id="683260"/>
    <lineage>
        <taxon>Bacteria</taxon>
        <taxon>Bacillati</taxon>
        <taxon>Actinomycetota</taxon>
        <taxon>Actinomycetes</taxon>
        <taxon>Streptosporangiales</taxon>
        <taxon>Streptosporangiaceae</taxon>
        <taxon>Nonomuraea</taxon>
    </lineage>
</organism>
<evidence type="ECO:0000256" key="1">
    <source>
        <dbReference type="SAM" id="Phobius"/>
    </source>
</evidence>
<feature type="transmembrane region" description="Helical" evidence="1">
    <location>
        <begin position="109"/>
        <end position="127"/>
    </location>
</feature>
<dbReference type="STRING" id="683260.SAMN05421874_101380"/>
<feature type="transmembrane region" description="Helical" evidence="1">
    <location>
        <begin position="139"/>
        <end position="160"/>
    </location>
</feature>